<dbReference type="InterPro" id="IPR000172">
    <property type="entry name" value="GMC_OxRdtase_N"/>
</dbReference>
<feature type="domain" description="Glucose-methanol-choline oxidoreductase C-terminal" evidence="6">
    <location>
        <begin position="451"/>
        <end position="566"/>
    </location>
</feature>
<evidence type="ECO:0000259" key="6">
    <source>
        <dbReference type="Pfam" id="PF05199"/>
    </source>
</evidence>
<keyword evidence="3" id="KW-0274">FAD</keyword>
<dbReference type="RefSeq" id="WP_267849617.1">
    <property type="nucleotide sequence ID" value="NZ_JAPMXC010000011.1"/>
</dbReference>
<keyword evidence="2" id="KW-0285">Flavoprotein</keyword>
<evidence type="ECO:0000256" key="4">
    <source>
        <dbReference type="ARBA" id="ARBA00023002"/>
    </source>
</evidence>
<feature type="domain" description="Glucose-methanol-choline oxidoreductase N-terminal" evidence="5">
    <location>
        <begin position="232"/>
        <end position="343"/>
    </location>
</feature>
<evidence type="ECO:0000256" key="3">
    <source>
        <dbReference type="ARBA" id="ARBA00022827"/>
    </source>
</evidence>
<dbReference type="SUPFAM" id="SSF51905">
    <property type="entry name" value="FAD/NAD(P)-binding domain"/>
    <property type="match status" value="1"/>
</dbReference>
<sequence>MAINKDPVDVVIVGLGWTGSIMSIELAKAGLKVVALERGDDRTNADFAYPKAADELQFGVRHKLMQRPKQSAVTVRQNIDQVALPNRVLGAFLPGDGVGGAGLHWTGQLMRPRPTDLALGTFAREHYAKGQLPADMQIQDFGVTYDELEPHFDFFEKVCGLSGQAGNVRGKIIDGGDPFEGARSNPYPLPPLEDSLSSAMFEKAARNLGYHPFPNPSAAVSRPWTNPYGMQLGPCNYCGFCSFYACVNFSKASPQTTILDAVKLLPNYEYRVNSNVIRVDLHDDKKTAKGVTYIDAAGQEVFQPAKIVVLASFALNNVRLMLLSGIGKPYDPVANTGVVGRNYSWQMGSGMHLYFKDLEFNPFVAAGTTGKMFNDFSPGTFDSTALGFIGGAKLHGSQPTGSPMKHPLPSGTPKWGAGWKASLKQNYGHHMALSMSLTNMSYRGVFLDLDPTYKDPYGQPLLRMTYDWQPNELKTAQFMGEKLRTIAKELKPDVLDDTVIKPDAHFKTTAYVSTHNVGGAVMGTDPATSALNRYLQSWDVHNVFVPGGNAFPQNFQNNPTGMIGALTYWSVKAILEQYLKNPGPLVQV</sequence>
<protein>
    <submittedName>
        <fullName evidence="7">GMC family oxidoreductase</fullName>
    </submittedName>
</protein>
<dbReference type="PANTHER" id="PTHR46056:SF12">
    <property type="entry name" value="LONG-CHAIN-ALCOHOL OXIDASE"/>
    <property type="match status" value="1"/>
</dbReference>
<reference evidence="7" key="1">
    <citation type="submission" date="2022-11" db="EMBL/GenBank/DDBJ databases">
        <title>Robbsia betulipollinis sp. nov., isolated from pollen of birch (Betula pendula).</title>
        <authorList>
            <person name="Shi H."/>
            <person name="Ambika Manirajan B."/>
            <person name="Ratering S."/>
            <person name="Geissler-Plaum R."/>
            <person name="Schnell S."/>
        </authorList>
    </citation>
    <scope>NUCLEOTIDE SEQUENCE</scope>
    <source>
        <strain evidence="7">Bb-Pol-6</strain>
    </source>
</reference>
<evidence type="ECO:0000259" key="5">
    <source>
        <dbReference type="Pfam" id="PF00732"/>
    </source>
</evidence>
<dbReference type="Gene3D" id="3.50.50.60">
    <property type="entry name" value="FAD/NAD(P)-binding domain"/>
    <property type="match status" value="2"/>
</dbReference>
<dbReference type="InterPro" id="IPR007867">
    <property type="entry name" value="GMC_OxRtase_C"/>
</dbReference>
<name>A0ABT3ZTB8_9BURK</name>
<dbReference type="Pfam" id="PF05199">
    <property type="entry name" value="GMC_oxred_C"/>
    <property type="match status" value="1"/>
</dbReference>
<comment type="caution">
    <text evidence="7">The sequence shown here is derived from an EMBL/GenBank/DDBJ whole genome shotgun (WGS) entry which is preliminary data.</text>
</comment>
<dbReference type="InterPro" id="IPR036188">
    <property type="entry name" value="FAD/NAD-bd_sf"/>
</dbReference>
<comment type="similarity">
    <text evidence="1">Belongs to the GMC oxidoreductase family.</text>
</comment>
<evidence type="ECO:0000256" key="1">
    <source>
        <dbReference type="ARBA" id="ARBA00010790"/>
    </source>
</evidence>
<dbReference type="Pfam" id="PF00732">
    <property type="entry name" value="GMC_oxred_N"/>
    <property type="match status" value="1"/>
</dbReference>
<dbReference type="EMBL" id="JAPMXC010000011">
    <property type="protein sequence ID" value="MCY0389692.1"/>
    <property type="molecule type" value="Genomic_DNA"/>
</dbReference>
<evidence type="ECO:0000313" key="7">
    <source>
        <dbReference type="EMBL" id="MCY0389692.1"/>
    </source>
</evidence>
<keyword evidence="8" id="KW-1185">Reference proteome</keyword>
<evidence type="ECO:0000313" key="8">
    <source>
        <dbReference type="Proteomes" id="UP001082899"/>
    </source>
</evidence>
<evidence type="ECO:0000256" key="2">
    <source>
        <dbReference type="ARBA" id="ARBA00022630"/>
    </source>
</evidence>
<accession>A0ABT3ZTB8</accession>
<dbReference type="PANTHER" id="PTHR46056">
    <property type="entry name" value="LONG-CHAIN-ALCOHOL OXIDASE"/>
    <property type="match status" value="1"/>
</dbReference>
<gene>
    <name evidence="7" type="ORF">OVY01_21340</name>
</gene>
<keyword evidence="4" id="KW-0560">Oxidoreductase</keyword>
<organism evidence="7 8">
    <name type="scientific">Robbsia betulipollinis</name>
    <dbReference type="NCBI Taxonomy" id="2981849"/>
    <lineage>
        <taxon>Bacteria</taxon>
        <taxon>Pseudomonadati</taxon>
        <taxon>Pseudomonadota</taxon>
        <taxon>Betaproteobacteria</taxon>
        <taxon>Burkholderiales</taxon>
        <taxon>Burkholderiaceae</taxon>
        <taxon>Robbsia</taxon>
    </lineage>
</organism>
<dbReference type="Proteomes" id="UP001082899">
    <property type="component" value="Unassembled WGS sequence"/>
</dbReference>
<proteinExistence type="inferred from homology"/>